<dbReference type="FunFam" id="3.40.50.150:FF:000009">
    <property type="entry name" value="23S rRNA (Uracil(1939)-C(5))-methyltransferase RlmD"/>
    <property type="match status" value="1"/>
</dbReference>
<dbReference type="GO" id="GO:0070475">
    <property type="term" value="P:rRNA base methylation"/>
    <property type="evidence" value="ECO:0007669"/>
    <property type="project" value="TreeGrafter"/>
</dbReference>
<organism evidence="15 16">
    <name type="scientific">Legionella israelensis</name>
    <dbReference type="NCBI Taxonomy" id="454"/>
    <lineage>
        <taxon>Bacteria</taxon>
        <taxon>Pseudomonadati</taxon>
        <taxon>Pseudomonadota</taxon>
        <taxon>Gammaproteobacteria</taxon>
        <taxon>Legionellales</taxon>
        <taxon>Legionellaceae</taxon>
        <taxon>Legionella</taxon>
    </lineage>
</organism>
<name>A0AAX1EGK2_9GAMM</name>
<feature type="binding site" evidence="11 12">
    <location>
        <position position="375"/>
    </location>
    <ligand>
        <name>S-adenosyl-L-methionine</name>
        <dbReference type="ChEBI" id="CHEBI:59789"/>
    </ligand>
</feature>
<dbReference type="SUPFAM" id="SSF53335">
    <property type="entry name" value="S-adenosyl-L-methionine-dependent methyltransferases"/>
    <property type="match status" value="1"/>
</dbReference>
<dbReference type="SUPFAM" id="SSF50249">
    <property type="entry name" value="Nucleic acid-binding proteins"/>
    <property type="match status" value="1"/>
</dbReference>
<keyword evidence="7 11" id="KW-0408">Iron</keyword>
<keyword evidence="2 11" id="KW-0698">rRNA processing</keyword>
<dbReference type="Gene3D" id="2.40.50.1070">
    <property type="match status" value="1"/>
</dbReference>
<keyword evidence="1 11" id="KW-0004">4Fe-4S</keyword>
<evidence type="ECO:0000259" key="14">
    <source>
        <dbReference type="Pfam" id="PF01938"/>
    </source>
</evidence>
<evidence type="ECO:0000256" key="6">
    <source>
        <dbReference type="ARBA" id="ARBA00022723"/>
    </source>
</evidence>
<protein>
    <recommendedName>
        <fullName evidence="11">23S rRNA (uracil(1939)-C(5))-methyltransferase RlmD</fullName>
        <ecNumber evidence="11">2.1.1.190</ecNumber>
    </recommendedName>
    <alternativeName>
        <fullName evidence="11">23S rRNA(m5U1939)-methyltransferase</fullName>
    </alternativeName>
</protein>
<evidence type="ECO:0000313" key="16">
    <source>
        <dbReference type="Proteomes" id="UP000295517"/>
    </source>
</evidence>
<feature type="binding site" evidence="11">
    <location>
        <position position="87"/>
    </location>
    <ligand>
        <name>[4Fe-4S] cluster</name>
        <dbReference type="ChEBI" id="CHEBI:49883"/>
    </ligand>
</feature>
<evidence type="ECO:0000256" key="13">
    <source>
        <dbReference type="PROSITE-ProRule" id="PRU10015"/>
    </source>
</evidence>
<evidence type="ECO:0000256" key="7">
    <source>
        <dbReference type="ARBA" id="ARBA00023004"/>
    </source>
</evidence>
<keyword evidence="6 11" id="KW-0479">Metal-binding</keyword>
<dbReference type="Pfam" id="PF05958">
    <property type="entry name" value="tRNA_U5-meth_tr"/>
    <property type="match status" value="1"/>
</dbReference>
<dbReference type="InterPro" id="IPR010280">
    <property type="entry name" value="U5_MeTrfase_fam"/>
</dbReference>
<dbReference type="HAMAP" id="MF_01010">
    <property type="entry name" value="23SrRNA_methyltr_RlmD"/>
    <property type="match status" value="1"/>
</dbReference>
<dbReference type="PANTHER" id="PTHR11061:SF49">
    <property type="entry name" value="23S RRNA (URACIL(1939)-C(5))-METHYLTRANSFERASE RLMD"/>
    <property type="match status" value="1"/>
</dbReference>
<dbReference type="Pfam" id="PF01938">
    <property type="entry name" value="TRAM"/>
    <property type="match status" value="1"/>
</dbReference>
<evidence type="ECO:0000256" key="11">
    <source>
        <dbReference type="HAMAP-Rule" id="MF_01010"/>
    </source>
</evidence>
<comment type="catalytic activity">
    <reaction evidence="9 11">
        <text>uridine(1939) in 23S rRNA + S-adenosyl-L-methionine = 5-methyluridine(1939) in 23S rRNA + S-adenosyl-L-homocysteine + H(+)</text>
        <dbReference type="Rhea" id="RHEA:42908"/>
        <dbReference type="Rhea" id="RHEA-COMP:10278"/>
        <dbReference type="Rhea" id="RHEA-COMP:10279"/>
        <dbReference type="ChEBI" id="CHEBI:15378"/>
        <dbReference type="ChEBI" id="CHEBI:57856"/>
        <dbReference type="ChEBI" id="CHEBI:59789"/>
        <dbReference type="ChEBI" id="CHEBI:65315"/>
        <dbReference type="ChEBI" id="CHEBI:74447"/>
        <dbReference type="EC" id="2.1.1.190"/>
    </reaction>
</comment>
<dbReference type="GO" id="GO:0070041">
    <property type="term" value="F:rRNA (uridine-C5-)-methyltransferase activity"/>
    <property type="evidence" value="ECO:0007669"/>
    <property type="project" value="UniProtKB-UniRule"/>
</dbReference>
<dbReference type="InterPro" id="IPR001566">
    <property type="entry name" value="23S_rRNA_MeTrfase_RlmD"/>
</dbReference>
<evidence type="ECO:0000256" key="9">
    <source>
        <dbReference type="ARBA" id="ARBA00052756"/>
    </source>
</evidence>
<gene>
    <name evidence="11 15" type="primary">rlmD</name>
    <name evidence="15" type="ORF">E3983_07450</name>
</gene>
<feature type="binding site" evidence="11">
    <location>
        <position position="167"/>
    </location>
    <ligand>
        <name>[4Fe-4S] cluster</name>
        <dbReference type="ChEBI" id="CHEBI:49883"/>
    </ligand>
</feature>
<keyword evidence="8 11" id="KW-0411">Iron-sulfur</keyword>
<feature type="binding site" evidence="11">
    <location>
        <position position="354"/>
    </location>
    <ligand>
        <name>S-adenosyl-L-methionine</name>
        <dbReference type="ChEBI" id="CHEBI:59789"/>
    </ligand>
</feature>
<dbReference type="EMBL" id="CP038254">
    <property type="protein sequence ID" value="QBR84209.1"/>
    <property type="molecule type" value="Genomic_DNA"/>
</dbReference>
<feature type="binding site" evidence="11">
    <location>
        <position position="311"/>
    </location>
    <ligand>
        <name>S-adenosyl-L-methionine</name>
        <dbReference type="ChEBI" id="CHEBI:59789"/>
    </ligand>
</feature>
<dbReference type="AlphaFoldDB" id="A0AAX1EGK2"/>
<keyword evidence="3 11" id="KW-0489">Methyltransferase</keyword>
<dbReference type="InterPro" id="IPR029063">
    <property type="entry name" value="SAM-dependent_MTases_sf"/>
</dbReference>
<keyword evidence="5 11" id="KW-0949">S-adenosyl-L-methionine</keyword>
<feature type="binding site" evidence="11">
    <location>
        <position position="84"/>
    </location>
    <ligand>
        <name>[4Fe-4S] cluster</name>
        <dbReference type="ChEBI" id="CHEBI:49883"/>
    </ligand>
</feature>
<evidence type="ECO:0000256" key="2">
    <source>
        <dbReference type="ARBA" id="ARBA00022552"/>
    </source>
</evidence>
<comment type="similarity">
    <text evidence="11">Belongs to the class I-like SAM-binding methyltransferase superfamily. RNA M5U methyltransferase family. RlmD subfamily.</text>
</comment>
<reference evidence="15 16" key="1">
    <citation type="submission" date="2019-03" db="EMBL/GenBank/DDBJ databases">
        <title>Diverse conjugative elements silence natural transformation in Legionella species.</title>
        <authorList>
            <person name="Durieux I."/>
            <person name="Ginevra C."/>
            <person name="Attaiech L."/>
            <person name="Picq K."/>
            <person name="Juan P.A."/>
            <person name="Jarraud S."/>
            <person name="Charpentier X."/>
        </authorList>
    </citation>
    <scope>NUCLEOTIDE SEQUENCE [LARGE SCALE GENOMIC DNA]</scope>
    <source>
        <strain evidence="15 16">HL-0427-4011</strain>
    </source>
</reference>
<dbReference type="FunFam" id="2.40.50.140:FF:000097">
    <property type="entry name" value="23S rRNA (uracil(1939)-C(5))-methyltransferase RlmD"/>
    <property type="match status" value="1"/>
</dbReference>
<dbReference type="PROSITE" id="PS51687">
    <property type="entry name" value="SAM_MT_RNA_M5U"/>
    <property type="match status" value="1"/>
</dbReference>
<dbReference type="NCBIfam" id="TIGR00479">
    <property type="entry name" value="rumA"/>
    <property type="match status" value="1"/>
</dbReference>
<sequence>MKRRRRPRLPADIVRITIDNLSHDCRGIGRVNGKTTFIQQALPQEEVEFSYQSIHKDFDEGKLVKLIKSSDDRVEPECRHFKQCGGCSLQHANHKIQIKIKQNILLDLLSRMAHIQPEQTLSPLTSHPWGYRNKARLSVRYVEKKQSTLIGFRERDNPRFIAEISECQVLHQKVGKNITPLRQLIDELEGKKNIAQIEVAAGDNEVALIFRHLQPLSPEDLAKIKQFAENYSYKIFLQPGNEESVHCFFAADNRPFLHYALPEFNLTLQFYPTDFTQVNASVNRLMVQQAMELMQPSDDEQILDLFCGLGNFSLPLARQCAKVIGVEGSQSMVERARMNAKNNGLDNTEFHVANLDDPEQIERIFQFSFNKMLVDPPRSGALELVKAMNKANPQRIVYISCNPVTLARDAGILVNQQGYQLKAAGVMDMFPHTAHVESIALFVKE</sequence>
<evidence type="ECO:0000256" key="1">
    <source>
        <dbReference type="ARBA" id="ARBA00022485"/>
    </source>
</evidence>
<dbReference type="InterPro" id="IPR002792">
    <property type="entry name" value="TRAM_dom"/>
</dbReference>
<dbReference type="PROSITE" id="PS01231">
    <property type="entry name" value="TRMA_2"/>
    <property type="match status" value="1"/>
</dbReference>
<dbReference type="PROSITE" id="PS01230">
    <property type="entry name" value="TRMA_1"/>
    <property type="match status" value="1"/>
</dbReference>
<feature type="active site" evidence="13">
    <location>
        <position position="401"/>
    </location>
</feature>
<dbReference type="InterPro" id="IPR030390">
    <property type="entry name" value="MeTrfase_TrmA_AS"/>
</dbReference>
<dbReference type="Proteomes" id="UP000295517">
    <property type="component" value="Chromosome"/>
</dbReference>
<proteinExistence type="inferred from homology"/>
<evidence type="ECO:0000256" key="8">
    <source>
        <dbReference type="ARBA" id="ARBA00023014"/>
    </source>
</evidence>
<dbReference type="InterPro" id="IPR012340">
    <property type="entry name" value="NA-bd_OB-fold"/>
</dbReference>
<dbReference type="NCBIfam" id="NF009639">
    <property type="entry name" value="PRK13168.1"/>
    <property type="match status" value="1"/>
</dbReference>
<dbReference type="Gene3D" id="2.40.50.140">
    <property type="entry name" value="Nucleic acid-binding proteins"/>
    <property type="match status" value="1"/>
</dbReference>
<keyword evidence="4 11" id="KW-0808">Transferase</keyword>
<feature type="binding site" evidence="11 12">
    <location>
        <position position="277"/>
    </location>
    <ligand>
        <name>S-adenosyl-L-methionine</name>
        <dbReference type="ChEBI" id="CHEBI:59789"/>
    </ligand>
</feature>
<dbReference type="RefSeq" id="WP_135060445.1">
    <property type="nucleotide sequence ID" value="NZ_CP038254.1"/>
</dbReference>
<accession>A0AAX1EGK2</accession>
<dbReference type="GO" id="GO:0051539">
    <property type="term" value="F:4 iron, 4 sulfur cluster binding"/>
    <property type="evidence" value="ECO:0007669"/>
    <property type="project" value="UniProtKB-KW"/>
</dbReference>
<evidence type="ECO:0000256" key="3">
    <source>
        <dbReference type="ARBA" id="ARBA00022603"/>
    </source>
</evidence>
<feature type="binding site" evidence="11">
    <location>
        <position position="78"/>
    </location>
    <ligand>
        <name>[4Fe-4S] cluster</name>
        <dbReference type="ChEBI" id="CHEBI:49883"/>
    </ligand>
</feature>
<evidence type="ECO:0000256" key="4">
    <source>
        <dbReference type="ARBA" id="ARBA00022679"/>
    </source>
</evidence>
<dbReference type="CDD" id="cd02440">
    <property type="entry name" value="AdoMet_MTases"/>
    <property type="match status" value="1"/>
</dbReference>
<dbReference type="GO" id="GO:0003723">
    <property type="term" value="F:RNA binding"/>
    <property type="evidence" value="ECO:0007669"/>
    <property type="project" value="InterPro"/>
</dbReference>
<evidence type="ECO:0000256" key="10">
    <source>
        <dbReference type="ARBA" id="ARBA00059995"/>
    </source>
</evidence>
<dbReference type="EC" id="2.1.1.190" evidence="11"/>
<evidence type="ECO:0000313" key="15">
    <source>
        <dbReference type="EMBL" id="QBR84209.1"/>
    </source>
</evidence>
<dbReference type="GO" id="GO:0005506">
    <property type="term" value="F:iron ion binding"/>
    <property type="evidence" value="ECO:0007669"/>
    <property type="project" value="UniProtKB-UniRule"/>
</dbReference>
<dbReference type="InterPro" id="IPR030391">
    <property type="entry name" value="MeTrfase_TrmA_CS"/>
</dbReference>
<evidence type="ECO:0000256" key="12">
    <source>
        <dbReference type="PROSITE-ProRule" id="PRU01024"/>
    </source>
</evidence>
<feature type="domain" description="TRAM" evidence="14">
    <location>
        <begin position="13"/>
        <end position="48"/>
    </location>
</feature>
<dbReference type="Gene3D" id="3.40.50.150">
    <property type="entry name" value="Vaccinia Virus protein VP39"/>
    <property type="match status" value="1"/>
</dbReference>
<feature type="binding site" evidence="11 12">
    <location>
        <position position="327"/>
    </location>
    <ligand>
        <name>S-adenosyl-L-methionine</name>
        <dbReference type="ChEBI" id="CHEBI:59789"/>
    </ligand>
</feature>
<dbReference type="PANTHER" id="PTHR11061">
    <property type="entry name" value="RNA M5U METHYLTRANSFERASE"/>
    <property type="match status" value="1"/>
</dbReference>
<comment type="function">
    <text evidence="10 11">Catalyzes the formation of 5-methyl-uridine at position 1939 (m5U1939) in 23S rRNA.</text>
</comment>
<evidence type="ECO:0000256" key="5">
    <source>
        <dbReference type="ARBA" id="ARBA00022691"/>
    </source>
</evidence>
<feature type="binding site" evidence="11 12">
    <location>
        <position position="306"/>
    </location>
    <ligand>
        <name>S-adenosyl-L-methionine</name>
        <dbReference type="ChEBI" id="CHEBI:59789"/>
    </ligand>
</feature>
<feature type="active site" description="Nucleophile" evidence="11 12">
    <location>
        <position position="401"/>
    </location>
</feature>